<reference evidence="2" key="2">
    <citation type="submission" date="2023-05" db="EMBL/GenBank/DDBJ databases">
        <authorList>
            <consortium name="Lawrence Berkeley National Laboratory"/>
            <person name="Steindorff A."/>
            <person name="Hensen N."/>
            <person name="Bonometti L."/>
            <person name="Westerberg I."/>
            <person name="Brannstrom I.O."/>
            <person name="Guillou S."/>
            <person name="Cros-Aarteil S."/>
            <person name="Calhoun S."/>
            <person name="Haridas S."/>
            <person name="Kuo A."/>
            <person name="Mondo S."/>
            <person name="Pangilinan J."/>
            <person name="Riley R."/>
            <person name="Labutti K."/>
            <person name="Andreopoulos B."/>
            <person name="Lipzen A."/>
            <person name="Chen C."/>
            <person name="Yanf M."/>
            <person name="Daum C."/>
            <person name="Ng V."/>
            <person name="Clum A."/>
            <person name="Ohm R."/>
            <person name="Martin F."/>
            <person name="Silar P."/>
            <person name="Natvig D."/>
            <person name="Lalanne C."/>
            <person name="Gautier V."/>
            <person name="Ament-Velasquez S.L."/>
            <person name="Kruys A."/>
            <person name="Hutchinson M.I."/>
            <person name="Powell A.J."/>
            <person name="Barry K."/>
            <person name="Miller A.N."/>
            <person name="Grigoriev I.V."/>
            <person name="Debuchy R."/>
            <person name="Gladieux P."/>
            <person name="Thoren M.H."/>
            <person name="Johannesson H."/>
        </authorList>
    </citation>
    <scope>NUCLEOTIDE SEQUENCE</scope>
    <source>
        <strain evidence="2">CBS 757.83</strain>
    </source>
</reference>
<sequence length="111" mass="12220">MSEDRKQSIVSTDSAGSATAHHFSTPGQALPDSRADTTTAPKSPIWTTSPTIREERRSSDEWDASKVPPSRFQKRKGSIYAVPGSRDGRVDHDTTLKFNEKLVQMGFAAKK</sequence>
<proteinExistence type="predicted"/>
<feature type="region of interest" description="Disordered" evidence="1">
    <location>
        <begin position="1"/>
        <end position="92"/>
    </location>
</feature>
<keyword evidence="3" id="KW-1185">Reference proteome</keyword>
<accession>A0AAN6Q9U8</accession>
<feature type="compositionally biased region" description="Basic and acidic residues" evidence="1">
    <location>
        <begin position="52"/>
        <end position="64"/>
    </location>
</feature>
<evidence type="ECO:0000313" key="2">
    <source>
        <dbReference type="EMBL" id="KAK4103561.1"/>
    </source>
</evidence>
<feature type="compositionally biased region" description="Polar residues" evidence="1">
    <location>
        <begin position="36"/>
        <end position="51"/>
    </location>
</feature>
<organism evidence="2 3">
    <name type="scientific">Parathielavia hyrcaniae</name>
    <dbReference type="NCBI Taxonomy" id="113614"/>
    <lineage>
        <taxon>Eukaryota</taxon>
        <taxon>Fungi</taxon>
        <taxon>Dikarya</taxon>
        <taxon>Ascomycota</taxon>
        <taxon>Pezizomycotina</taxon>
        <taxon>Sordariomycetes</taxon>
        <taxon>Sordariomycetidae</taxon>
        <taxon>Sordariales</taxon>
        <taxon>Chaetomiaceae</taxon>
        <taxon>Parathielavia</taxon>
    </lineage>
</organism>
<name>A0AAN6Q9U8_9PEZI</name>
<comment type="caution">
    <text evidence="2">The sequence shown here is derived from an EMBL/GenBank/DDBJ whole genome shotgun (WGS) entry which is preliminary data.</text>
</comment>
<feature type="compositionally biased region" description="Polar residues" evidence="1">
    <location>
        <begin position="8"/>
        <end position="17"/>
    </location>
</feature>
<evidence type="ECO:0000313" key="3">
    <source>
        <dbReference type="Proteomes" id="UP001305647"/>
    </source>
</evidence>
<dbReference type="Proteomes" id="UP001305647">
    <property type="component" value="Unassembled WGS sequence"/>
</dbReference>
<reference evidence="2" key="1">
    <citation type="journal article" date="2023" name="Mol. Phylogenet. Evol.">
        <title>Genome-scale phylogeny and comparative genomics of the fungal order Sordariales.</title>
        <authorList>
            <person name="Hensen N."/>
            <person name="Bonometti L."/>
            <person name="Westerberg I."/>
            <person name="Brannstrom I.O."/>
            <person name="Guillou S."/>
            <person name="Cros-Aarteil S."/>
            <person name="Calhoun S."/>
            <person name="Haridas S."/>
            <person name="Kuo A."/>
            <person name="Mondo S."/>
            <person name="Pangilinan J."/>
            <person name="Riley R."/>
            <person name="LaButti K."/>
            <person name="Andreopoulos B."/>
            <person name="Lipzen A."/>
            <person name="Chen C."/>
            <person name="Yan M."/>
            <person name="Daum C."/>
            <person name="Ng V."/>
            <person name="Clum A."/>
            <person name="Steindorff A."/>
            <person name="Ohm R.A."/>
            <person name="Martin F."/>
            <person name="Silar P."/>
            <person name="Natvig D.O."/>
            <person name="Lalanne C."/>
            <person name="Gautier V."/>
            <person name="Ament-Velasquez S.L."/>
            <person name="Kruys A."/>
            <person name="Hutchinson M.I."/>
            <person name="Powell A.J."/>
            <person name="Barry K."/>
            <person name="Miller A.N."/>
            <person name="Grigoriev I.V."/>
            <person name="Debuchy R."/>
            <person name="Gladieux P."/>
            <person name="Hiltunen Thoren M."/>
            <person name="Johannesson H."/>
        </authorList>
    </citation>
    <scope>NUCLEOTIDE SEQUENCE</scope>
    <source>
        <strain evidence="2">CBS 757.83</strain>
    </source>
</reference>
<dbReference type="AlphaFoldDB" id="A0AAN6Q9U8"/>
<dbReference type="EMBL" id="MU863628">
    <property type="protein sequence ID" value="KAK4103561.1"/>
    <property type="molecule type" value="Genomic_DNA"/>
</dbReference>
<protein>
    <submittedName>
        <fullName evidence="2">Uncharacterized protein</fullName>
    </submittedName>
</protein>
<gene>
    <name evidence="2" type="ORF">N658DRAFT_557387</name>
</gene>
<evidence type="ECO:0000256" key="1">
    <source>
        <dbReference type="SAM" id="MobiDB-lite"/>
    </source>
</evidence>